<keyword evidence="2" id="KW-1133">Transmembrane helix</keyword>
<evidence type="ECO:0000256" key="2">
    <source>
        <dbReference type="SAM" id="Phobius"/>
    </source>
</evidence>
<dbReference type="EMBL" id="MLJW01000590">
    <property type="protein sequence ID" value="OIQ84804.1"/>
    <property type="molecule type" value="Genomic_DNA"/>
</dbReference>
<evidence type="ECO:0000259" key="3">
    <source>
        <dbReference type="Pfam" id="PF03872"/>
    </source>
</evidence>
<dbReference type="PANTHER" id="PTHR38104">
    <property type="match status" value="1"/>
</dbReference>
<dbReference type="CDD" id="cd16328">
    <property type="entry name" value="RseA_N"/>
    <property type="match status" value="1"/>
</dbReference>
<reference evidence="4" key="1">
    <citation type="submission" date="2016-10" db="EMBL/GenBank/DDBJ databases">
        <title>Sequence of Gallionella enrichment culture.</title>
        <authorList>
            <person name="Poehlein A."/>
            <person name="Muehling M."/>
            <person name="Daniel R."/>
        </authorList>
    </citation>
    <scope>NUCLEOTIDE SEQUENCE</scope>
</reference>
<organism evidence="4">
    <name type="scientific">mine drainage metagenome</name>
    <dbReference type="NCBI Taxonomy" id="410659"/>
    <lineage>
        <taxon>unclassified sequences</taxon>
        <taxon>metagenomes</taxon>
        <taxon>ecological metagenomes</taxon>
    </lineage>
</organism>
<comment type="caution">
    <text evidence="4">The sequence shown here is derived from an EMBL/GenBank/DDBJ whole genome shotgun (WGS) entry which is preliminary data.</text>
</comment>
<gene>
    <name evidence="4" type="ORF">GALL_333680</name>
</gene>
<feature type="transmembrane region" description="Helical" evidence="2">
    <location>
        <begin position="102"/>
        <end position="123"/>
    </location>
</feature>
<dbReference type="Gene3D" id="1.10.10.880">
    <property type="entry name" value="Anti sigma-E protein RseA, N-terminal domain"/>
    <property type="match status" value="1"/>
</dbReference>
<proteinExistence type="predicted"/>
<dbReference type="PANTHER" id="PTHR38104:SF1">
    <property type="entry name" value="ANTI-SIGMA-E FACTOR RSEA"/>
    <property type="match status" value="1"/>
</dbReference>
<dbReference type="GO" id="GO:0016989">
    <property type="term" value="F:sigma factor antagonist activity"/>
    <property type="evidence" value="ECO:0007669"/>
    <property type="project" value="InterPro"/>
</dbReference>
<dbReference type="Pfam" id="PF03872">
    <property type="entry name" value="RseA_N"/>
    <property type="match status" value="1"/>
</dbReference>
<dbReference type="SUPFAM" id="SSF89069">
    <property type="entry name" value="N-terminal, cytoplasmic domain of anti-sigmaE factor RseA"/>
    <property type="match status" value="1"/>
</dbReference>
<feature type="region of interest" description="Disordered" evidence="1">
    <location>
        <begin position="160"/>
        <end position="188"/>
    </location>
</feature>
<dbReference type="InterPro" id="IPR005572">
    <property type="entry name" value="Anti-sigma_E_RseA_N"/>
</dbReference>
<sequence length="188" mass="20413">MNKAEYDAEAARRRVSAFMDGASPDIVDRQRALRELASDPQSRQAWLRYHQIGDAMRSPELQPLPDEEGFVQRLAQRLRDEPLPQAPAPARSALRAQVARRAWSAVGAAVAGLAAVTLVCYSVPVRRTHAWIAATGGVRTLPAAGGVVIPAQQVLGQWARDERAARREPHATLRARAAPRAPSAATPH</sequence>
<feature type="compositionally biased region" description="Basic and acidic residues" evidence="1">
    <location>
        <begin position="160"/>
        <end position="171"/>
    </location>
</feature>
<accession>A0A1J5QYI1</accession>
<evidence type="ECO:0000313" key="4">
    <source>
        <dbReference type="EMBL" id="OIQ84804.1"/>
    </source>
</evidence>
<feature type="compositionally biased region" description="Low complexity" evidence="1">
    <location>
        <begin position="172"/>
        <end position="188"/>
    </location>
</feature>
<feature type="domain" description="Anti sigma-E protein RseA N-terminal" evidence="3">
    <location>
        <begin position="14"/>
        <end position="91"/>
    </location>
</feature>
<evidence type="ECO:0000256" key="1">
    <source>
        <dbReference type="SAM" id="MobiDB-lite"/>
    </source>
</evidence>
<dbReference type="AlphaFoldDB" id="A0A1J5QYI1"/>
<protein>
    <recommendedName>
        <fullName evidence="3">Anti sigma-E protein RseA N-terminal domain-containing protein</fullName>
    </recommendedName>
</protein>
<dbReference type="InterPro" id="IPR052383">
    <property type="entry name" value="Anti-sigma-E_RseA-like"/>
</dbReference>
<dbReference type="InterPro" id="IPR036147">
    <property type="entry name" value="Anti-sigma_E_RseA_N_sf"/>
</dbReference>
<keyword evidence="2" id="KW-0812">Transmembrane</keyword>
<keyword evidence="2" id="KW-0472">Membrane</keyword>
<name>A0A1J5QYI1_9ZZZZ</name>